<dbReference type="AlphaFoldDB" id="A0A6J7JVW6"/>
<proteinExistence type="predicted"/>
<dbReference type="InterPro" id="IPR036388">
    <property type="entry name" value="WH-like_DNA-bd_sf"/>
</dbReference>
<gene>
    <name evidence="1" type="ORF">UFOPK3772_01308</name>
</gene>
<dbReference type="EMBL" id="CAFBNE010000035">
    <property type="protein sequence ID" value="CAB4947207.1"/>
    <property type="molecule type" value="Genomic_DNA"/>
</dbReference>
<organism evidence="1">
    <name type="scientific">freshwater metagenome</name>
    <dbReference type="NCBI Taxonomy" id="449393"/>
    <lineage>
        <taxon>unclassified sequences</taxon>
        <taxon>metagenomes</taxon>
        <taxon>ecological metagenomes</taxon>
    </lineage>
</organism>
<protein>
    <submittedName>
        <fullName evidence="1">Unannotated protein</fullName>
    </submittedName>
</protein>
<reference evidence="1" key="1">
    <citation type="submission" date="2020-05" db="EMBL/GenBank/DDBJ databases">
        <authorList>
            <person name="Chiriac C."/>
            <person name="Salcher M."/>
            <person name="Ghai R."/>
            <person name="Kavagutti S V."/>
        </authorList>
    </citation>
    <scope>NUCLEOTIDE SEQUENCE</scope>
</reference>
<sequence length="619" mass="67448">MTTVVDSSVRGWLFQDHDAPLIPPSWLGLWQVWGFDAVELARPRGGAKLAKMVGLDRAVEGICDAVGAFQPRFWSGAVCSEYVDDGSSLLGDLPLMSTTVDVLSKRHIGAGSDLALVAAMSREDLREHPMALLDLSMALESWWPNRERSPLWQALREESTLEDVALALIREYIAADGNRLDDAWVGYLQRRHSWGAPSATLQAIADEAGVTRERIRQIEIRVGQFKGLRKWPLPDVVADALEAVQLADFRDVRSAVVDAGLATDDDWTPSEVVHLLEWFGYSAAAAALEQRFDLVELESEAARQGLVEHVKAVRTARSASGLLQLTGVHLVDGTPLTREQVESALSAAYTRVFIVEGWALATIQRMSQLETAAAKQLGILSPLHAAELYEGLDRVRRQRQADPLPPVSVTLELLRHAGAITLQGEWVEGATLPNEEDSLGSWLVALLQGADGFVLHKEVINRAAIADARNLSSLGVYYLFNPCVRSTGHYAGLIRLVGAAPTPEQEAHASAVAKVTRVPTDVNWRATHDGMDLEVTVGSNLLGSGVLQPPKALIDQWPANGAAIACWCHREFKGRVSPSNGALVGLSALLVHHTLDHGLREGNLLVLRLEDEMLRAVPQ</sequence>
<dbReference type="Gene3D" id="1.10.10.10">
    <property type="entry name" value="Winged helix-like DNA-binding domain superfamily/Winged helix DNA-binding domain"/>
    <property type="match status" value="1"/>
</dbReference>
<evidence type="ECO:0000313" key="1">
    <source>
        <dbReference type="EMBL" id="CAB4947207.1"/>
    </source>
</evidence>
<name>A0A6J7JVW6_9ZZZZ</name>
<accession>A0A6J7JVW6</accession>